<sequence>MGDPNLVTTCSFHNQEYLFKMGVLNGNLEILITDKNSGEDWQCSYDATYIENLTQKTGNFKQFDIFVAMIKSGLLHTSECVSLDLLAFEDLELLRSRKVTKSFNPANSNRRYLILTYVVEFDKIRYPLPLEYCGPPDPVILQATIRRLESELARTKEKLASKNNDSETRKIYFLQKRIDQLSDENAQLQEEVRQLNHYLERKKPKKQVVHLQKAIKNLERSVVMERTSHHDLVEKLRQDNAFLVRQLEKMKQTERDLKIQLNKTLNQSNFSFEKGDCKRPPESKLSQQSVKVMYRRPATPLSREVGLIHSGELKRNSSKSGNIWVRSREESTRRTLSRTSSINSTNKNLQHDSDYISASRPDSPRLTPRVNRTRSLLHTRCSSGNSSRTSSQGSSSRRKSRSLRRHGEYKKLEEKIEVLQKMLQNNLKSNI</sequence>
<dbReference type="CDD" id="cd22284">
    <property type="entry name" value="HD_CCDC61_N"/>
    <property type="match status" value="1"/>
</dbReference>
<feature type="coiled-coil region" evidence="1">
    <location>
        <begin position="145"/>
        <end position="201"/>
    </location>
</feature>
<evidence type="ECO:0000313" key="3">
    <source>
        <dbReference type="EMBL" id="KAL1488004.1"/>
    </source>
</evidence>
<comment type="caution">
    <text evidence="3">The sequence shown here is derived from an EMBL/GenBank/DDBJ whole genome shotgun (WGS) entry which is preliminary data.</text>
</comment>
<evidence type="ECO:0000313" key="4">
    <source>
        <dbReference type="Proteomes" id="UP001566132"/>
    </source>
</evidence>
<gene>
    <name evidence="3" type="ORF">ABEB36_015382</name>
</gene>
<dbReference type="AlphaFoldDB" id="A0ABD1E024"/>
<protein>
    <recommendedName>
        <fullName evidence="5">Coiled-coil domain-containing protein 61</fullName>
    </recommendedName>
</protein>
<accession>A0ABD1E024</accession>
<dbReference type="InterPro" id="IPR049733">
    <property type="entry name" value="CCDC61_N"/>
</dbReference>
<keyword evidence="4" id="KW-1185">Reference proteome</keyword>
<feature type="coiled-coil region" evidence="1">
    <location>
        <begin position="233"/>
        <end position="267"/>
    </location>
</feature>
<evidence type="ECO:0000256" key="1">
    <source>
        <dbReference type="SAM" id="Coils"/>
    </source>
</evidence>
<proteinExistence type="predicted"/>
<reference evidence="3 4" key="1">
    <citation type="submission" date="2024-05" db="EMBL/GenBank/DDBJ databases">
        <title>Genetic variation in Jamaican populations of the coffee berry borer (Hypothenemus hampei).</title>
        <authorList>
            <person name="Errbii M."/>
            <person name="Myrie A."/>
        </authorList>
    </citation>
    <scope>NUCLEOTIDE SEQUENCE [LARGE SCALE GENOMIC DNA]</scope>
    <source>
        <strain evidence="3">JA-Hopewell-2020-01-JO</strain>
        <tissue evidence="3">Whole body</tissue>
    </source>
</reference>
<feature type="region of interest" description="Disordered" evidence="2">
    <location>
        <begin position="315"/>
        <end position="408"/>
    </location>
</feature>
<dbReference type="EMBL" id="JBDJPC010000016">
    <property type="protein sequence ID" value="KAL1488004.1"/>
    <property type="molecule type" value="Genomic_DNA"/>
</dbReference>
<dbReference type="Proteomes" id="UP001566132">
    <property type="component" value="Unassembled WGS sequence"/>
</dbReference>
<feature type="compositionally biased region" description="Low complexity" evidence="2">
    <location>
        <begin position="380"/>
        <end position="395"/>
    </location>
</feature>
<keyword evidence="1" id="KW-0175">Coiled coil</keyword>
<evidence type="ECO:0008006" key="5">
    <source>
        <dbReference type="Google" id="ProtNLM"/>
    </source>
</evidence>
<name>A0ABD1E024_HYPHA</name>
<evidence type="ECO:0000256" key="2">
    <source>
        <dbReference type="SAM" id="MobiDB-lite"/>
    </source>
</evidence>
<organism evidence="3 4">
    <name type="scientific">Hypothenemus hampei</name>
    <name type="common">Coffee berry borer</name>
    <dbReference type="NCBI Taxonomy" id="57062"/>
    <lineage>
        <taxon>Eukaryota</taxon>
        <taxon>Metazoa</taxon>
        <taxon>Ecdysozoa</taxon>
        <taxon>Arthropoda</taxon>
        <taxon>Hexapoda</taxon>
        <taxon>Insecta</taxon>
        <taxon>Pterygota</taxon>
        <taxon>Neoptera</taxon>
        <taxon>Endopterygota</taxon>
        <taxon>Coleoptera</taxon>
        <taxon>Polyphaga</taxon>
        <taxon>Cucujiformia</taxon>
        <taxon>Curculionidae</taxon>
        <taxon>Scolytinae</taxon>
        <taxon>Hypothenemus</taxon>
    </lineage>
</organism>